<reference evidence="5" key="1">
    <citation type="submission" date="2015-05" db="EMBL/GenBank/DDBJ databases">
        <authorList>
            <person name="Wang D.B."/>
            <person name="Wang M."/>
        </authorList>
    </citation>
    <scope>NUCLEOTIDE SEQUENCE</scope>
    <source>
        <strain evidence="5">36-1</strain>
    </source>
</reference>
<evidence type="ECO:0000313" key="4">
    <source>
        <dbReference type="EMBL" id="OAQ83512.1"/>
    </source>
</evidence>
<dbReference type="AlphaFoldDB" id="A0A179H0D8"/>
<dbReference type="Pfam" id="PF17168">
    <property type="entry name" value="DUF5127"/>
    <property type="match status" value="1"/>
</dbReference>
<evidence type="ECO:0000259" key="3">
    <source>
        <dbReference type="Pfam" id="PF17168"/>
    </source>
</evidence>
<dbReference type="InterPro" id="IPR052743">
    <property type="entry name" value="Glutaminase_GtaA"/>
</dbReference>
<dbReference type="PANTHER" id="PTHR31987">
    <property type="entry name" value="GLUTAMINASE A-RELATED"/>
    <property type="match status" value="1"/>
</dbReference>
<accession>A0A179H0D8</accession>
<dbReference type="GO" id="GO:0005975">
    <property type="term" value="P:carbohydrate metabolic process"/>
    <property type="evidence" value="ECO:0007669"/>
    <property type="project" value="InterPro"/>
</dbReference>
<feature type="domain" description="Glutaminase A N-terminal" evidence="3">
    <location>
        <begin position="107"/>
        <end position="338"/>
    </location>
</feature>
<dbReference type="Proteomes" id="UP000078240">
    <property type="component" value="Unassembled WGS sequence"/>
</dbReference>
<protein>
    <submittedName>
        <fullName evidence="4">Glutaminase GtaA</fullName>
    </submittedName>
</protein>
<dbReference type="PANTHER" id="PTHR31987:SF1">
    <property type="entry name" value="GLUTAMINASE A"/>
    <property type="match status" value="1"/>
</dbReference>
<dbReference type="Proteomes" id="UP000245956">
    <property type="component" value="Unassembled WGS sequence"/>
</dbReference>
<dbReference type="EMBL" id="LSBH01000002">
    <property type="protein sequence ID" value="OAQ83512.1"/>
    <property type="molecule type" value="Genomic_DNA"/>
</dbReference>
<reference evidence="5 7" key="2">
    <citation type="journal article" date="2016" name="Front. Microbiol.">
        <title>Genome and transcriptome sequences reveal the specific parasitism of the nematophagous Purpureocillium lilacinum 36-1.</title>
        <authorList>
            <person name="Xie J."/>
            <person name="Li S."/>
            <person name="Mo C."/>
            <person name="Xiao X."/>
            <person name="Peng D."/>
            <person name="Wang G."/>
            <person name="Xiao Y."/>
        </authorList>
    </citation>
    <scope>NUCLEOTIDE SEQUENCE [LARGE SCALE GENOMIC DNA]</scope>
    <source>
        <strain evidence="5 7">36-1</strain>
    </source>
</reference>
<evidence type="ECO:0000256" key="1">
    <source>
        <dbReference type="SAM" id="SignalP"/>
    </source>
</evidence>
<dbReference type="EMBL" id="LCWV01000027">
    <property type="protein sequence ID" value="PWI66179.1"/>
    <property type="molecule type" value="Genomic_DNA"/>
</dbReference>
<evidence type="ECO:0000313" key="6">
    <source>
        <dbReference type="Proteomes" id="UP000078240"/>
    </source>
</evidence>
<name>A0A179H0D8_PURLI</name>
<gene>
    <name evidence="5" type="ORF">PCL_05397</name>
    <name evidence="4" type="ORF">VFPBJ_02280</name>
</gene>
<dbReference type="InterPro" id="IPR032514">
    <property type="entry name" value="GtaA_central"/>
</dbReference>
<evidence type="ECO:0000313" key="5">
    <source>
        <dbReference type="EMBL" id="PWI66179.1"/>
    </source>
</evidence>
<feature type="domain" description="Glutaminase A central" evidence="2">
    <location>
        <begin position="344"/>
        <end position="686"/>
    </location>
</feature>
<evidence type="ECO:0000313" key="7">
    <source>
        <dbReference type="Proteomes" id="UP000245956"/>
    </source>
</evidence>
<reference evidence="4 6" key="3">
    <citation type="submission" date="2016-01" db="EMBL/GenBank/DDBJ databases">
        <title>Biosynthesis of antibiotic leucinostatins and their inhibition on Phytophthora in bio-control Purpureocillium lilacinum.</title>
        <authorList>
            <person name="Wang G."/>
            <person name="Liu Z."/>
            <person name="Lin R."/>
            <person name="Li E."/>
            <person name="Mao Z."/>
            <person name="Ling J."/>
            <person name="Yin W."/>
            <person name="Xie B."/>
        </authorList>
    </citation>
    <scope>NUCLEOTIDE SEQUENCE [LARGE SCALE GENOMIC DNA]</scope>
    <source>
        <strain evidence="4">PLBJ-1</strain>
    </source>
</reference>
<dbReference type="SUPFAM" id="SSF48208">
    <property type="entry name" value="Six-hairpin glycosidases"/>
    <property type="match status" value="1"/>
</dbReference>
<dbReference type="InterPro" id="IPR008928">
    <property type="entry name" value="6-hairpin_glycosidase_sf"/>
</dbReference>
<proteinExistence type="predicted"/>
<dbReference type="Pfam" id="PF16335">
    <property type="entry name" value="GtaA_6_Hairpin"/>
    <property type="match status" value="1"/>
</dbReference>
<organism evidence="4 6">
    <name type="scientific">Purpureocillium lilacinum</name>
    <name type="common">Paecilomyces lilacinus</name>
    <dbReference type="NCBI Taxonomy" id="33203"/>
    <lineage>
        <taxon>Eukaryota</taxon>
        <taxon>Fungi</taxon>
        <taxon>Dikarya</taxon>
        <taxon>Ascomycota</taxon>
        <taxon>Pezizomycotina</taxon>
        <taxon>Sordariomycetes</taxon>
        <taxon>Hypocreomycetidae</taxon>
        <taxon>Hypocreales</taxon>
        <taxon>Ophiocordycipitaceae</taxon>
        <taxon>Purpureocillium</taxon>
    </lineage>
</organism>
<dbReference type="InterPro" id="IPR033433">
    <property type="entry name" value="GtaA_N"/>
</dbReference>
<evidence type="ECO:0000259" key="2">
    <source>
        <dbReference type="Pfam" id="PF16335"/>
    </source>
</evidence>
<keyword evidence="1" id="KW-0732">Signal</keyword>
<sequence length="691" mass="78240">MKFFKLAAAAALALLGNSADAASTFSPARPPAVPLAVRSPYLNVWLNGKRDGSPSGYLPGNWPVFWSQYIQGWQGFIRVDGHVYNWMGNAPGGDGLVNQTSLEYTSTRSVFTFNVVDKVEMMVEFLSPVYPEDLRRQSVTSSYINISVKSLDGKTHSVQIYSDVSGEWASGDNSQVIQWESVAKDGVRYHKFWRKEQQKFTEQNEVAAWGNWYWATGDQRGVSYQIGSDGDVRSQFLNKGYLTGEIDTNFRAVRDRWPVFGLARDLGFVAGTAKSTLFTIGFTQDEAINFQGKEDNTRSVPALWKEYFNEQDLVTFFYKDFDYASHYANRLDLRIARDSEAAAGRDYATITTLAVRQVFGALAYTNTKDSPLVFLKEISSNSDIQTVDVIFPAFPIMLYLNPDMIKWTLEPLLENGRYHYPNSWAQHDLGTFPNAVGHPKGDDEPMPLEECGNMVVMMLAYAQRKHNDQYLADNWDLLEKWAGYLIEDAKIPANQLSTDDFAGHLANQTNLAIKGIIALEAMSQIAKKTGHKTHAANYTEIAHEYLEFWTNHGINHNAEPKHTVLQYDNPDTYGLLYNVYSDKVLNLNFIPQEIYDMQSDFYPTIENEYGVILDTRGTLTKLDWEMWAAAVAKPETRYMFISKIASWINRTTTWRAYTDLYDTKDGGYPRGIEFTARPVQGGVFSILALKA</sequence>
<feature type="chain" id="PRO_5036010337" evidence="1">
    <location>
        <begin position="22"/>
        <end position="691"/>
    </location>
</feature>
<comment type="caution">
    <text evidence="4">The sequence shown here is derived from an EMBL/GenBank/DDBJ whole genome shotgun (WGS) entry which is preliminary data.</text>
</comment>
<feature type="signal peptide" evidence="1">
    <location>
        <begin position="1"/>
        <end position="21"/>
    </location>
</feature>